<dbReference type="AlphaFoldDB" id="A0A9W4UCR4"/>
<evidence type="ECO:0000313" key="2">
    <source>
        <dbReference type="Proteomes" id="UP001152607"/>
    </source>
</evidence>
<reference evidence="1" key="1">
    <citation type="submission" date="2023-01" db="EMBL/GenBank/DDBJ databases">
        <authorList>
            <person name="Van Ghelder C."/>
            <person name="Rancurel C."/>
        </authorList>
    </citation>
    <scope>NUCLEOTIDE SEQUENCE</scope>
    <source>
        <strain evidence="1">CNCM I-4278</strain>
    </source>
</reference>
<dbReference type="InterPro" id="IPR021986">
    <property type="entry name" value="Spherulin4"/>
</dbReference>
<dbReference type="PANTHER" id="PTHR35040">
    <property type="match status" value="1"/>
</dbReference>
<sequence>MAPPASKVLLPLYIYPDPGKWDPLFKAIEYYPSLDFIIIVNPNSGPGSDPWWPNADYVREIPKLNAFPNVLTIGYVATTYCKRNIEHVLQDIEKYAAWASDERFPGLGVSGIFFDETPNLHTQDVKSYLDAVSTKVKETQGILDKRLVIHNPGTTVQRALAEPGPDVTTSAEVAYRDFMSKEFQDWLALSPYGREQTSYMIHSIGDEDLEKVVLSMRERARYLFVTDLKVDFYHNFSTSWDTFVAAMASVSGAM</sequence>
<comment type="caution">
    <text evidence="1">The sequence shown here is derived from an EMBL/GenBank/DDBJ whole genome shotgun (WGS) entry which is preliminary data.</text>
</comment>
<dbReference type="Pfam" id="PF12138">
    <property type="entry name" value="Spherulin4"/>
    <property type="match status" value="1"/>
</dbReference>
<dbReference type="PANTHER" id="PTHR35040:SF9">
    <property type="entry name" value="4-LIKE CELL SURFACE PROTEIN, PUTATIVE (AFU_ORTHOLOGUE AFUA_4G14080)-RELATED"/>
    <property type="match status" value="1"/>
</dbReference>
<gene>
    <name evidence="1" type="ORF">PDIGIT_LOCUS5618</name>
</gene>
<organism evidence="1 2">
    <name type="scientific">Periconia digitata</name>
    <dbReference type="NCBI Taxonomy" id="1303443"/>
    <lineage>
        <taxon>Eukaryota</taxon>
        <taxon>Fungi</taxon>
        <taxon>Dikarya</taxon>
        <taxon>Ascomycota</taxon>
        <taxon>Pezizomycotina</taxon>
        <taxon>Dothideomycetes</taxon>
        <taxon>Pleosporomycetidae</taxon>
        <taxon>Pleosporales</taxon>
        <taxon>Massarineae</taxon>
        <taxon>Periconiaceae</taxon>
        <taxon>Periconia</taxon>
    </lineage>
</organism>
<name>A0A9W4UCR4_9PLEO</name>
<protein>
    <recommendedName>
        <fullName evidence="3">Spherulation-specific family 4</fullName>
    </recommendedName>
</protein>
<dbReference type="Proteomes" id="UP001152607">
    <property type="component" value="Unassembled WGS sequence"/>
</dbReference>
<proteinExistence type="predicted"/>
<evidence type="ECO:0000313" key="1">
    <source>
        <dbReference type="EMBL" id="CAI6332592.1"/>
    </source>
</evidence>
<accession>A0A9W4UCR4</accession>
<evidence type="ECO:0008006" key="3">
    <source>
        <dbReference type="Google" id="ProtNLM"/>
    </source>
</evidence>
<dbReference type="EMBL" id="CAOQHR010000003">
    <property type="protein sequence ID" value="CAI6332592.1"/>
    <property type="molecule type" value="Genomic_DNA"/>
</dbReference>
<keyword evidence="2" id="KW-1185">Reference proteome</keyword>
<dbReference type="OrthoDB" id="5342184at2759"/>